<feature type="domain" description="FAD-binding" evidence="6">
    <location>
        <begin position="11"/>
        <end position="350"/>
    </location>
</feature>
<dbReference type="PANTHER" id="PTHR13789">
    <property type="entry name" value="MONOOXYGENASE"/>
    <property type="match status" value="1"/>
</dbReference>
<keyword evidence="8" id="KW-1185">Reference proteome</keyword>
<reference evidence="7" key="1">
    <citation type="submission" date="2023-03" db="EMBL/GenBank/DDBJ databases">
        <title>Massive genome expansion in bonnet fungi (Mycena s.s.) driven by repeated elements and novel gene families across ecological guilds.</title>
        <authorList>
            <consortium name="Lawrence Berkeley National Laboratory"/>
            <person name="Harder C.B."/>
            <person name="Miyauchi S."/>
            <person name="Viragh M."/>
            <person name="Kuo A."/>
            <person name="Thoen E."/>
            <person name="Andreopoulos B."/>
            <person name="Lu D."/>
            <person name="Skrede I."/>
            <person name="Drula E."/>
            <person name="Henrissat B."/>
            <person name="Morin E."/>
            <person name="Kohler A."/>
            <person name="Barry K."/>
            <person name="LaButti K."/>
            <person name="Morin E."/>
            <person name="Salamov A."/>
            <person name="Lipzen A."/>
            <person name="Mereny Z."/>
            <person name="Hegedus B."/>
            <person name="Baldrian P."/>
            <person name="Stursova M."/>
            <person name="Weitz H."/>
            <person name="Taylor A."/>
            <person name="Grigoriev I.V."/>
            <person name="Nagy L.G."/>
            <person name="Martin F."/>
            <person name="Kauserud H."/>
        </authorList>
    </citation>
    <scope>NUCLEOTIDE SEQUENCE</scope>
    <source>
        <strain evidence="7">CBHHK067</strain>
    </source>
</reference>
<dbReference type="PANTHER" id="PTHR13789:SF309">
    <property type="entry name" value="PUTATIVE (AFU_ORTHOLOGUE AFUA_6G14510)-RELATED"/>
    <property type="match status" value="1"/>
</dbReference>
<keyword evidence="3" id="KW-0274">FAD</keyword>
<accession>A0AAD7GQA9</accession>
<dbReference type="PRINTS" id="PR00420">
    <property type="entry name" value="RNGMNOXGNASE"/>
</dbReference>
<dbReference type="Gene3D" id="3.50.50.60">
    <property type="entry name" value="FAD/NAD(P)-binding domain"/>
    <property type="match status" value="1"/>
</dbReference>
<protein>
    <recommendedName>
        <fullName evidence="6">FAD-binding domain-containing protein</fullName>
    </recommendedName>
</protein>
<dbReference type="AlphaFoldDB" id="A0AAD7GQA9"/>
<evidence type="ECO:0000256" key="5">
    <source>
        <dbReference type="ARBA" id="ARBA00023033"/>
    </source>
</evidence>
<evidence type="ECO:0000259" key="6">
    <source>
        <dbReference type="Pfam" id="PF01494"/>
    </source>
</evidence>
<evidence type="ECO:0000256" key="1">
    <source>
        <dbReference type="ARBA" id="ARBA00007992"/>
    </source>
</evidence>
<dbReference type="InterPro" id="IPR036188">
    <property type="entry name" value="FAD/NAD-bd_sf"/>
</dbReference>
<keyword evidence="2" id="KW-0285">Flavoprotein</keyword>
<evidence type="ECO:0000313" key="7">
    <source>
        <dbReference type="EMBL" id="KAJ7699583.1"/>
    </source>
</evidence>
<evidence type="ECO:0000256" key="2">
    <source>
        <dbReference type="ARBA" id="ARBA00022630"/>
    </source>
</evidence>
<evidence type="ECO:0000313" key="8">
    <source>
        <dbReference type="Proteomes" id="UP001221757"/>
    </source>
</evidence>
<dbReference type="EMBL" id="JARKIE010000022">
    <property type="protein sequence ID" value="KAJ7699583.1"/>
    <property type="molecule type" value="Genomic_DNA"/>
</dbReference>
<dbReference type="InterPro" id="IPR002938">
    <property type="entry name" value="FAD-bd"/>
</dbReference>
<dbReference type="InterPro" id="IPR050493">
    <property type="entry name" value="FAD-dep_Monooxygenase_BioMet"/>
</dbReference>
<evidence type="ECO:0000256" key="3">
    <source>
        <dbReference type="ARBA" id="ARBA00022827"/>
    </source>
</evidence>
<comment type="similarity">
    <text evidence="1">Belongs to the paxM FAD-dependent monooxygenase family.</text>
</comment>
<keyword evidence="5" id="KW-0503">Monooxygenase</keyword>
<gene>
    <name evidence="7" type="ORF">B0H17DRAFT_1196206</name>
</gene>
<name>A0AAD7GQA9_MYCRO</name>
<organism evidence="7 8">
    <name type="scientific">Mycena rosella</name>
    <name type="common">Pink bonnet</name>
    <name type="synonym">Agaricus rosellus</name>
    <dbReference type="NCBI Taxonomy" id="1033263"/>
    <lineage>
        <taxon>Eukaryota</taxon>
        <taxon>Fungi</taxon>
        <taxon>Dikarya</taxon>
        <taxon>Basidiomycota</taxon>
        <taxon>Agaricomycotina</taxon>
        <taxon>Agaricomycetes</taxon>
        <taxon>Agaricomycetidae</taxon>
        <taxon>Agaricales</taxon>
        <taxon>Marasmiineae</taxon>
        <taxon>Mycenaceae</taxon>
        <taxon>Mycena</taxon>
    </lineage>
</organism>
<dbReference type="Pfam" id="PF01494">
    <property type="entry name" value="FAD_binding_3"/>
    <property type="match status" value="1"/>
</dbReference>
<dbReference type="GO" id="GO:0071949">
    <property type="term" value="F:FAD binding"/>
    <property type="evidence" value="ECO:0007669"/>
    <property type="project" value="InterPro"/>
</dbReference>
<sequence>MTDSESALTFIIVGASVAGLASAIALKASGHNAIVLEKESHLGGTAGCARVPPNGCKVLFDWGLEAQMRAKAADSVGFSVYKYDGAKNSERDLFGINRWDPELLSEARGEFLQFRHHDLLRILHDQATKPSQDGSIAQVTVLFGAEVVNMDCDNCSVTLQSGYIHTGDAIIGADGASGIVRRTLLEEERVDPDNCDVATGMALYGTIIPRALAIQDPDLASFYEYPSTLQLGSNRGAITTSMGTEGDIMLWVYTPVIGQNDTRTQELDMKLTAVLGSCDPQIRKLAELAAPASCVQIQDRYELDSWVSQSGRVLVLGDAAHPFAPASMHTNSIAIEDGAFIGKIFSHTRNPDRIPEFFHAFEEHRQVAVLEGSAATD</sequence>
<comment type="caution">
    <text evidence="7">The sequence shown here is derived from an EMBL/GenBank/DDBJ whole genome shotgun (WGS) entry which is preliminary data.</text>
</comment>
<dbReference type="GO" id="GO:0004497">
    <property type="term" value="F:monooxygenase activity"/>
    <property type="evidence" value="ECO:0007669"/>
    <property type="project" value="UniProtKB-KW"/>
</dbReference>
<evidence type="ECO:0000256" key="4">
    <source>
        <dbReference type="ARBA" id="ARBA00023002"/>
    </source>
</evidence>
<proteinExistence type="inferred from homology"/>
<dbReference type="Proteomes" id="UP001221757">
    <property type="component" value="Unassembled WGS sequence"/>
</dbReference>
<dbReference type="SUPFAM" id="SSF51905">
    <property type="entry name" value="FAD/NAD(P)-binding domain"/>
    <property type="match status" value="1"/>
</dbReference>
<keyword evidence="4" id="KW-0560">Oxidoreductase</keyword>